<proteinExistence type="predicted"/>
<gene>
    <name evidence="3" type="ORF">PPROV_000304400</name>
</gene>
<feature type="region of interest" description="Disordered" evidence="1">
    <location>
        <begin position="43"/>
        <end position="68"/>
    </location>
</feature>
<organism evidence="3 4">
    <name type="scientific">Pycnococcus provasolii</name>
    <dbReference type="NCBI Taxonomy" id="41880"/>
    <lineage>
        <taxon>Eukaryota</taxon>
        <taxon>Viridiplantae</taxon>
        <taxon>Chlorophyta</taxon>
        <taxon>Pseudoscourfieldiophyceae</taxon>
        <taxon>Pseudoscourfieldiales</taxon>
        <taxon>Pycnococcaceae</taxon>
        <taxon>Pycnococcus</taxon>
    </lineage>
</organism>
<dbReference type="EMBL" id="BNJQ01000007">
    <property type="protein sequence ID" value="GHP04290.1"/>
    <property type="molecule type" value="Genomic_DNA"/>
</dbReference>
<evidence type="ECO:0000256" key="1">
    <source>
        <dbReference type="SAM" id="MobiDB-lite"/>
    </source>
</evidence>
<protein>
    <submittedName>
        <fullName evidence="3">Uncharacterized protein</fullName>
    </submittedName>
</protein>
<evidence type="ECO:0000256" key="2">
    <source>
        <dbReference type="SAM" id="SignalP"/>
    </source>
</evidence>
<name>A0A830HEQ7_9CHLO</name>
<keyword evidence="2" id="KW-0732">Signal</keyword>
<dbReference type="AlphaFoldDB" id="A0A830HEQ7"/>
<evidence type="ECO:0000313" key="3">
    <source>
        <dbReference type="EMBL" id="GHP04290.1"/>
    </source>
</evidence>
<feature type="signal peptide" evidence="2">
    <location>
        <begin position="1"/>
        <end position="18"/>
    </location>
</feature>
<dbReference type="Proteomes" id="UP000660262">
    <property type="component" value="Unassembled WGS sequence"/>
</dbReference>
<reference evidence="3" key="1">
    <citation type="submission" date="2020-10" db="EMBL/GenBank/DDBJ databases">
        <title>Unveiling of a novel bifunctional photoreceptor, Dualchrome1, isolated from a cosmopolitan green alga.</title>
        <authorList>
            <person name="Suzuki S."/>
            <person name="Kawachi M."/>
        </authorList>
    </citation>
    <scope>NUCLEOTIDE SEQUENCE</scope>
    <source>
        <strain evidence="3">NIES 2893</strain>
    </source>
</reference>
<keyword evidence="4" id="KW-1185">Reference proteome</keyword>
<evidence type="ECO:0000313" key="4">
    <source>
        <dbReference type="Proteomes" id="UP000660262"/>
    </source>
</evidence>
<comment type="caution">
    <text evidence="3">The sequence shown here is derived from an EMBL/GenBank/DDBJ whole genome shotgun (WGS) entry which is preliminary data.</text>
</comment>
<accession>A0A830HEQ7</accession>
<sequence length="969" mass="112855">MLRIAAAASLLACATMHATDYAFTSPAHENDDTATTALKSLVRGPGARPSKQLGHDHPTSKYTGLSEEDDKLLNDIESQFTSLYDFGEYGKDAQGEGIESFVQHIKGFVDQHGFEGGLTEAKRAMETDEKRLLKLMKIYGYDIRLMEKWADDRLQTWVNDACEGSAWVPATYYPSIFIGPEWELRLVRCQYTLFPLPAEYQMDPKTGDPVYFAAVWDPILECVTPRLRYTPPRYKHAYITPPDYIFKICVFKFDWVDARPGKYGPKVYLKDHKYGIPALKKIEVVPKKYEKYPVIRVKKPIPGVQLPGYTKRAIQTAYEFPGYKNRFVYAPAYFKPYNAANKPVFPAYFYAGYSPKAKAYYANRWFAAYYKPGYKVYGTLKDKGAMYGGGWPAYKYFNDWGLDPFWRYPKASSKGLTYESEYYWGYYLGLPNQPKNNPWIAAGYYLPQKFHGIVPDAHIEFDDHNKITKVDVPTNTIDISVPGYKVAPIPYALRYSGEFSPAYYKYWRNWAIAPPDMPDSKAGWKNTVYAGKPWNKFHKKAHAHDYNPYPYDGKYGRSDYYGGKYQRVGVEEEGEWKGDGKKPWGKYRYTGSKGSGGYPSYRPEYVVGKNFPVGTKFGYKWYSAYFPAYKPYAKAPSYRQWPSQAYPGFEPAYKYYPAYAPIGFKPAYSVDPTKWTPGYKYFAWENRYMEPYDSFAKDWSSAMEGEVDYLKEKFPGIRRKKYFPGYLKKFYPGSKPYGGYFDEEGGGKFAPWSWKNYTENYKKYYNFANKYAEAPMPEMDDDDFNYNDAFKYLPVYKKYFKFWPGYGWKAPILNYVKFGGSPYDKAGVYPGYYGLKNLNYDFENGVYWPGYKYYYNPPGKQIASATFPNFEDFVHDYEKHYGNGGKNLDARIWNEYTKQHYYPNAPYALKNKHLVRFPKEPKKLGWEPSDIIRAKKGEHVYQPYHYMYTSPYDEHDLKEKGIYENIAHG</sequence>
<feature type="chain" id="PRO_5032482857" evidence="2">
    <location>
        <begin position="19"/>
        <end position="969"/>
    </location>
</feature>